<dbReference type="EnsemblMetazoa" id="AARA009722-RA">
    <property type="protein sequence ID" value="AARA009722-PA"/>
    <property type="gene ID" value="AARA009722"/>
</dbReference>
<sequence length="1233" mass="140502">MSRASELRELRNAFDRFSVWILLRHAATSAATVNLIHGKNVHPGLCNYMVALTRTENNGILELAILEHHLTKAQFEAVPEDARKETIDRMVHFSNVPSSQCSVQYYLHIANDWPTLQSVASPMILLRNSDLHSFDISSITTSDLCTISASRELSDARNRNVLDVGSSSGHTIRQVLQRVLSKSGTMVPQADSPNTPAHFPIDARSVNGIKLQDLTALLNANEGRGGPPPLGLFLVRQANLEAIRLYVKKCCVDQLKDVTHSTWFMVSETVPFETNFPDHATVHEVAYVTDYGMVFWLRSRGPPTPVATHFTVSCWDEYDAVPAAPGWLNILVSNSSDGSTTYLEHLAASAKRTNPFQMIILLQAIDMMEVLLQPSLSWFDKLCQLIDEQQSEDTRHVLDTVPVVLLVDHAIADDGSDLMAETFVQFFNAINDSTIQRRVTVWIAGDDVLWTRFAANCKHAAMKYTMPKLNDDEQWQKWLSRMLPKDSKVDAKLALQNITANNDPLDGLPCFGTIFTCTVLAEYITDRADDMVNGKLCCRWIDAMEHYVWKHIAPAGSNELQQLEEYCYERVLLPSTDQTKHFSSHSRIKHRTLQTLLAVQHLVKHPERIKLAHFQRVGHDIMDLLLFRHSTVGIAVLHHDLDPVRQSSVEELRSVTDCLQRNLLHVVHGSKEIADLLLSADVPLEQQCVGQLNHWTPILVAIERKDWPLVDRLLAKGAKLSTGQTKLHTIPVFELEELVCDCIAENCTTLIVWILENRPDYRLTQQNVYTLSAYEEFDADLLYRLLTLAEEQGLTGTDPYRYIFDNSALDNAVEDERFELASFLVERLHFEATDAFNELRQQYEQNPQFNDYKRLHSLCRDGEFAMVRQMIEEKCLDAQQEYDGSNIFIQAASSGNLELVQYLCETHGFHARIDDRDEHGFTAMRQAMVQGHQPIVLYLRKHNATVNPSWMQQSSNVSAVDDSEIDTEDFLALIACDRERLARLSIDYNRYESGELLLHCYIRYVDEPDEDTFRFLLAQYDNVDIRTDASCDLRCGETPLHLAYQSGNKRCREILLESGADIYAKSLRHGLTTLHFAIMGSAEREIIEQLLDVYGYDVNTRDERGRTISFYMPVRSELYRWLIERYQFDPCAADNNGQTVLHHRVIKNSFFARAEIEFLLQTLPVFQSHTDARGRLPLHYAVEADNCPIVRLLLKYRQDLCNVPDSEGLTAVQIAQHLPHDSATGNLFRLLYK</sequence>
<evidence type="ECO:0000313" key="4">
    <source>
        <dbReference type="Proteomes" id="UP000075840"/>
    </source>
</evidence>
<keyword evidence="4" id="KW-1185">Reference proteome</keyword>
<protein>
    <submittedName>
        <fullName evidence="3">Uncharacterized protein</fullName>
    </submittedName>
</protein>
<dbReference type="Pfam" id="PF12796">
    <property type="entry name" value="Ank_2"/>
    <property type="match status" value="2"/>
</dbReference>
<dbReference type="InterPro" id="IPR036770">
    <property type="entry name" value="Ankyrin_rpt-contain_sf"/>
</dbReference>
<dbReference type="VEuPathDB" id="VectorBase:AARA009722"/>
<evidence type="ECO:0000256" key="2">
    <source>
        <dbReference type="ARBA" id="ARBA00023043"/>
    </source>
</evidence>
<keyword evidence="2" id="KW-0040">ANK repeat</keyword>
<evidence type="ECO:0000313" key="3">
    <source>
        <dbReference type="EnsemblMetazoa" id="AARA009722-PA"/>
    </source>
</evidence>
<dbReference type="Proteomes" id="UP000075840">
    <property type="component" value="Unassembled WGS sequence"/>
</dbReference>
<dbReference type="AlphaFoldDB" id="A0A182I812"/>
<evidence type="ECO:0000256" key="1">
    <source>
        <dbReference type="ARBA" id="ARBA00022737"/>
    </source>
</evidence>
<dbReference type="SMART" id="SM00248">
    <property type="entry name" value="ANK"/>
    <property type="match status" value="8"/>
</dbReference>
<proteinExistence type="predicted"/>
<dbReference type="SUPFAM" id="SSF48403">
    <property type="entry name" value="Ankyrin repeat"/>
    <property type="match status" value="2"/>
</dbReference>
<accession>A0A182I812</accession>
<name>A0A182I812_ANOAR</name>
<keyword evidence="1" id="KW-0677">Repeat</keyword>
<dbReference type="EMBL" id="APCN01002607">
    <property type="status" value="NOT_ANNOTATED_CDS"/>
    <property type="molecule type" value="Genomic_DNA"/>
</dbReference>
<dbReference type="PROSITE" id="PS50088">
    <property type="entry name" value="ANK_REPEAT"/>
    <property type="match status" value="3"/>
</dbReference>
<organism evidence="3 4">
    <name type="scientific">Anopheles arabiensis</name>
    <name type="common">Mosquito</name>
    <dbReference type="NCBI Taxonomy" id="7173"/>
    <lineage>
        <taxon>Eukaryota</taxon>
        <taxon>Metazoa</taxon>
        <taxon>Ecdysozoa</taxon>
        <taxon>Arthropoda</taxon>
        <taxon>Hexapoda</taxon>
        <taxon>Insecta</taxon>
        <taxon>Pterygota</taxon>
        <taxon>Neoptera</taxon>
        <taxon>Endopterygota</taxon>
        <taxon>Diptera</taxon>
        <taxon>Nematocera</taxon>
        <taxon>Culicoidea</taxon>
        <taxon>Culicidae</taxon>
        <taxon>Anophelinae</taxon>
        <taxon>Anopheles</taxon>
    </lineage>
</organism>
<dbReference type="PROSITE" id="PS50297">
    <property type="entry name" value="ANK_REP_REGION"/>
    <property type="match status" value="2"/>
</dbReference>
<dbReference type="Gene3D" id="1.25.40.20">
    <property type="entry name" value="Ankyrin repeat-containing domain"/>
    <property type="match status" value="4"/>
</dbReference>
<dbReference type="VEuPathDB" id="VectorBase:AARA21_005872"/>
<dbReference type="InterPro" id="IPR002110">
    <property type="entry name" value="Ankyrin_rpt"/>
</dbReference>
<reference evidence="3" key="1">
    <citation type="submission" date="2022-08" db="UniProtKB">
        <authorList>
            <consortium name="EnsemblMetazoa"/>
        </authorList>
    </citation>
    <scope>IDENTIFICATION</scope>
    <source>
        <strain evidence="3">Dongola</strain>
    </source>
</reference>
<dbReference type="PANTHER" id="PTHR24198:SF165">
    <property type="entry name" value="ANKYRIN REPEAT-CONTAINING PROTEIN-RELATED"/>
    <property type="match status" value="1"/>
</dbReference>
<dbReference type="PANTHER" id="PTHR24198">
    <property type="entry name" value="ANKYRIN REPEAT AND PROTEIN KINASE DOMAIN-CONTAINING PROTEIN"/>
    <property type="match status" value="1"/>
</dbReference>
<dbReference type="Pfam" id="PF13857">
    <property type="entry name" value="Ank_5"/>
    <property type="match status" value="1"/>
</dbReference>